<evidence type="ECO:0000313" key="8">
    <source>
        <dbReference type="Proteomes" id="UP000608594"/>
    </source>
</evidence>
<evidence type="ECO:0000259" key="6">
    <source>
        <dbReference type="Pfam" id="PF12802"/>
    </source>
</evidence>
<dbReference type="InterPro" id="IPR007324">
    <property type="entry name" value="Sugar-bd_dom_put"/>
</dbReference>
<dbReference type="Gene3D" id="3.40.50.1360">
    <property type="match status" value="1"/>
</dbReference>
<dbReference type="PANTHER" id="PTHR34294">
    <property type="entry name" value="TRANSCRIPTIONAL REGULATOR-RELATED"/>
    <property type="match status" value="1"/>
</dbReference>
<dbReference type="AlphaFoldDB" id="A0A926GNX9"/>
<comment type="similarity">
    <text evidence="1">Belongs to the SorC transcriptional regulatory family.</text>
</comment>
<name>A0A926GNX9_9RHOB</name>
<organism evidence="7 8">
    <name type="scientific">Paracoccus amoyensis</name>
    <dbReference type="NCBI Taxonomy" id="2760093"/>
    <lineage>
        <taxon>Bacteria</taxon>
        <taxon>Pseudomonadati</taxon>
        <taxon>Pseudomonadota</taxon>
        <taxon>Alphaproteobacteria</taxon>
        <taxon>Rhodobacterales</taxon>
        <taxon>Paracoccaceae</taxon>
        <taxon>Paracoccus</taxon>
    </lineage>
</organism>
<sequence length="306" mass="32645">MRDDRKLEQAARAAWLSYVARRTQDEIAQEMGVSRQTAQRLVAQALAAGLVKVRIDHPLTSCFSLEKDLQKRFGLKMASITPAAAGQTGVAMAVADFIESHLQQGAPITLAVGAGRTLRAAVTQMARIDCPQHRIASLTGNISADGSAAYYNVLFSLSDIVTARSFPLMVPVIATSKEERDALHRQPGNIRVMEMTKHAQVALIGLGSMGSEAPLAKDGFLTMAEILALQEQGAVGEILGHSYDINGKFLPKNERVASAELPSTERALVVAAAFGPDKRDSVFGALHTGVINGLITDETTAASLLK</sequence>
<keyword evidence="3" id="KW-0238">DNA-binding</keyword>
<proteinExistence type="inferred from homology"/>
<feature type="domain" description="Sugar-binding" evidence="5">
    <location>
        <begin position="58"/>
        <end position="306"/>
    </location>
</feature>
<evidence type="ECO:0000256" key="1">
    <source>
        <dbReference type="ARBA" id="ARBA00010466"/>
    </source>
</evidence>
<keyword evidence="4" id="KW-0804">Transcription</keyword>
<dbReference type="GO" id="GO:0030246">
    <property type="term" value="F:carbohydrate binding"/>
    <property type="evidence" value="ECO:0007669"/>
    <property type="project" value="InterPro"/>
</dbReference>
<evidence type="ECO:0000259" key="5">
    <source>
        <dbReference type="Pfam" id="PF04198"/>
    </source>
</evidence>
<feature type="domain" description="HTH marR-type" evidence="6">
    <location>
        <begin position="16"/>
        <end position="54"/>
    </location>
</feature>
<evidence type="ECO:0000256" key="3">
    <source>
        <dbReference type="ARBA" id="ARBA00023125"/>
    </source>
</evidence>
<dbReference type="EMBL" id="JACOQL010000003">
    <property type="protein sequence ID" value="MBC9247310.1"/>
    <property type="molecule type" value="Genomic_DNA"/>
</dbReference>
<reference evidence="7" key="1">
    <citation type="submission" date="2020-08" db="EMBL/GenBank/DDBJ databases">
        <title>Paracoccus amoyensis sp. nov., isolated from the surface seawater at coast of Xiamen, Fujian.</title>
        <authorList>
            <person name="Lyu L."/>
        </authorList>
    </citation>
    <scope>NUCLEOTIDE SEQUENCE</scope>
    <source>
        <strain evidence="7">11-3</strain>
    </source>
</reference>
<protein>
    <submittedName>
        <fullName evidence="7">Sugar-binding transcriptional regulator</fullName>
    </submittedName>
</protein>
<dbReference type="Proteomes" id="UP000608594">
    <property type="component" value="Unassembled WGS sequence"/>
</dbReference>
<dbReference type="InterPro" id="IPR037171">
    <property type="entry name" value="NagB/RpiA_transferase-like"/>
</dbReference>
<dbReference type="Gene3D" id="1.10.10.10">
    <property type="entry name" value="Winged helix-like DNA-binding domain superfamily/Winged helix DNA-binding domain"/>
    <property type="match status" value="1"/>
</dbReference>
<dbReference type="PANTHER" id="PTHR34294:SF1">
    <property type="entry name" value="TRANSCRIPTIONAL REGULATOR LSRR"/>
    <property type="match status" value="1"/>
</dbReference>
<dbReference type="Pfam" id="PF12802">
    <property type="entry name" value="MarR_2"/>
    <property type="match status" value="1"/>
</dbReference>
<dbReference type="GO" id="GO:0003700">
    <property type="term" value="F:DNA-binding transcription factor activity"/>
    <property type="evidence" value="ECO:0007669"/>
    <property type="project" value="InterPro"/>
</dbReference>
<dbReference type="SUPFAM" id="SSF100950">
    <property type="entry name" value="NagB/RpiA/CoA transferase-like"/>
    <property type="match status" value="1"/>
</dbReference>
<evidence type="ECO:0000313" key="7">
    <source>
        <dbReference type="EMBL" id="MBC9247310.1"/>
    </source>
</evidence>
<dbReference type="InterPro" id="IPR051054">
    <property type="entry name" value="SorC_transcr_regulators"/>
</dbReference>
<dbReference type="InterPro" id="IPR000835">
    <property type="entry name" value="HTH_MarR-typ"/>
</dbReference>
<evidence type="ECO:0000256" key="4">
    <source>
        <dbReference type="ARBA" id="ARBA00023163"/>
    </source>
</evidence>
<accession>A0A926GNX9</accession>
<comment type="caution">
    <text evidence="7">The sequence shown here is derived from an EMBL/GenBank/DDBJ whole genome shotgun (WGS) entry which is preliminary data.</text>
</comment>
<dbReference type="Pfam" id="PF04198">
    <property type="entry name" value="Sugar-bind"/>
    <property type="match status" value="1"/>
</dbReference>
<keyword evidence="2" id="KW-0805">Transcription regulation</keyword>
<keyword evidence="8" id="KW-1185">Reference proteome</keyword>
<gene>
    <name evidence="7" type="ORF">H4P12_11450</name>
</gene>
<dbReference type="InterPro" id="IPR036388">
    <property type="entry name" value="WH-like_DNA-bd_sf"/>
</dbReference>
<evidence type="ECO:0000256" key="2">
    <source>
        <dbReference type="ARBA" id="ARBA00023015"/>
    </source>
</evidence>
<dbReference type="RefSeq" id="WP_187793799.1">
    <property type="nucleotide sequence ID" value="NZ_JACOQL010000003.1"/>
</dbReference>
<dbReference type="GO" id="GO:0003677">
    <property type="term" value="F:DNA binding"/>
    <property type="evidence" value="ECO:0007669"/>
    <property type="project" value="UniProtKB-KW"/>
</dbReference>